<reference evidence="3" key="2">
    <citation type="journal article" date="2011" name="J. Biotechnol.">
        <title>Genome sequence of B. amyloliquefaciens type strain DSM7(T) reveals differences to plant-associated B. amyloliquefaciens FZB42.</title>
        <authorList>
            <person name="Ruckert C."/>
            <person name="Blom J."/>
            <person name="Chen X."/>
            <person name="Reva O."/>
            <person name="Borriss R."/>
        </authorList>
    </citation>
    <scope>NUCLEOTIDE SEQUENCE [LARGE SCALE GENOMIC DNA]</scope>
    <source>
        <strain evidence="3">DSM 7</strain>
    </source>
</reference>
<evidence type="ECO:0000259" key="1">
    <source>
        <dbReference type="PROSITE" id="PS51782"/>
    </source>
</evidence>
<protein>
    <submittedName>
        <fullName evidence="2">Uncharacterized metalloprotease xlyB1</fullName>
        <ecNumber evidence="2">3.5.1.28</ecNumber>
    </submittedName>
</protein>
<dbReference type="CDD" id="cd00118">
    <property type="entry name" value="LysM"/>
    <property type="match status" value="1"/>
</dbReference>
<dbReference type="SMART" id="SM00257">
    <property type="entry name" value="LysM"/>
    <property type="match status" value="1"/>
</dbReference>
<dbReference type="EC" id="3.5.1.28" evidence="2"/>
<accession>A0A9P1NG75</accession>
<dbReference type="Pfam" id="PF01476">
    <property type="entry name" value="LysM"/>
    <property type="match status" value="1"/>
</dbReference>
<dbReference type="SUPFAM" id="SSF54106">
    <property type="entry name" value="LysM domain"/>
    <property type="match status" value="1"/>
</dbReference>
<dbReference type="EMBL" id="FN597644">
    <property type="protein sequence ID" value="CBI41528.1"/>
    <property type="molecule type" value="Genomic_DNA"/>
</dbReference>
<dbReference type="InterPro" id="IPR036779">
    <property type="entry name" value="LysM_dom_sf"/>
</dbReference>
<dbReference type="KEGG" id="bao:BAMF_0402"/>
<name>A0A9P1NG75_BACAS</name>
<keyword evidence="2" id="KW-0378">Hydrolase</keyword>
<dbReference type="GO" id="GO:0008237">
    <property type="term" value="F:metallopeptidase activity"/>
    <property type="evidence" value="ECO:0007669"/>
    <property type="project" value="UniProtKB-KW"/>
</dbReference>
<dbReference type="GO" id="GO:0008745">
    <property type="term" value="F:N-acetylmuramoyl-L-alanine amidase activity"/>
    <property type="evidence" value="ECO:0007669"/>
    <property type="project" value="UniProtKB-EC"/>
</dbReference>
<feature type="domain" description="LysM" evidence="1">
    <location>
        <begin position="16"/>
        <end position="60"/>
    </location>
</feature>
<reference evidence="2 3" key="1">
    <citation type="journal article" date="2011" name="Int. J. Syst. Evol. Microbiol.">
        <title>Relationship of Bacillus amyloliquefaciens clades associated with strains DSM 7T and FZB42T: a proposal for Bacillus amyloliquefaciens subsp. amyloliquefaciens subsp. nov. and Bacillus amyloliquefaciens subsp. plantarum subsp. nov. based on complete genome sequence comparisons.</title>
        <authorList>
            <person name="Borriss R."/>
            <person name="Chen X.H."/>
            <person name="Rueckert C."/>
            <person name="Blom J."/>
            <person name="Becker A."/>
            <person name="Baumgarth B."/>
            <person name="Fan B."/>
            <person name="Pukall R."/>
            <person name="Schumann P."/>
            <person name="Sproer C."/>
            <person name="Junge H."/>
            <person name="Vater J."/>
            <person name="Puhler A."/>
            <person name="Klenk H.P."/>
        </authorList>
    </citation>
    <scope>NUCLEOTIDE SEQUENCE [LARGE SCALE GENOMIC DNA]</scope>
    <source>
        <strain evidence="3">DSM 7</strain>
    </source>
</reference>
<gene>
    <name evidence="2" type="primary">xlyB1</name>
    <name evidence="2" type="ordered locus">BAMF_0402</name>
</gene>
<keyword evidence="2" id="KW-0482">Metalloprotease</keyword>
<organism evidence="2 3">
    <name type="scientific">Bacillus amyloliquefaciens (strain ATCC 23350 / DSM 7 / BCRC 11601 / CCUG 28519 / NBRC 15535 / NRRL B-14393 / F)</name>
    <dbReference type="NCBI Taxonomy" id="692420"/>
    <lineage>
        <taxon>Bacteria</taxon>
        <taxon>Bacillati</taxon>
        <taxon>Bacillota</taxon>
        <taxon>Bacilli</taxon>
        <taxon>Bacillales</taxon>
        <taxon>Bacillaceae</taxon>
        <taxon>Bacillus</taxon>
        <taxon>Bacillus amyloliquefaciens group</taxon>
    </lineage>
</organism>
<evidence type="ECO:0000313" key="3">
    <source>
        <dbReference type="Proteomes" id="UP000006562"/>
    </source>
</evidence>
<evidence type="ECO:0000313" key="2">
    <source>
        <dbReference type="EMBL" id="CBI41528.1"/>
    </source>
</evidence>
<dbReference type="PROSITE" id="PS51782">
    <property type="entry name" value="LYSM"/>
    <property type="match status" value="1"/>
</dbReference>
<sequence length="80" mass="8516">MKDHLISKNGKKTGGATYTIKKGDGLSVIAQKTGVSMATLQSLNGIKDPNLIKVGQVLKLTGSAGNKRQEIILHVAARRF</sequence>
<dbReference type="InterPro" id="IPR018392">
    <property type="entry name" value="LysM"/>
</dbReference>
<dbReference type="Gene3D" id="3.10.350.10">
    <property type="entry name" value="LysM domain"/>
    <property type="match status" value="1"/>
</dbReference>
<dbReference type="Proteomes" id="UP000006562">
    <property type="component" value="Chromosome"/>
</dbReference>
<keyword evidence="2" id="KW-0645">Protease</keyword>
<dbReference type="AlphaFoldDB" id="A0A9P1NG75"/>
<proteinExistence type="predicted"/>
<keyword evidence="3" id="KW-1185">Reference proteome</keyword>